<gene>
    <name evidence="2" type="ORF">FGK63_16675</name>
</gene>
<protein>
    <recommendedName>
        <fullName evidence="4">TnsA endonuclease N-terminal domain-containing protein</fullName>
    </recommendedName>
</protein>
<feature type="compositionally biased region" description="Basic residues" evidence="1">
    <location>
        <begin position="13"/>
        <end position="24"/>
    </location>
</feature>
<feature type="region of interest" description="Disordered" evidence="1">
    <location>
        <begin position="1"/>
        <end position="24"/>
    </location>
</feature>
<accession>A0ABY2WUH2</accession>
<reference evidence="2 3" key="1">
    <citation type="submission" date="2019-05" db="EMBL/GenBank/DDBJ databases">
        <title>Ruegeria sp. nov., isolated from tidal flat.</title>
        <authorList>
            <person name="Kim W."/>
        </authorList>
    </citation>
    <scope>NUCLEOTIDE SEQUENCE [LARGE SCALE GENOMIC DNA]</scope>
    <source>
        <strain evidence="2 3">CAU 1488</strain>
    </source>
</reference>
<evidence type="ECO:0000313" key="2">
    <source>
        <dbReference type="EMBL" id="TMV05674.1"/>
    </source>
</evidence>
<comment type="caution">
    <text evidence="2">The sequence shown here is derived from an EMBL/GenBank/DDBJ whole genome shotgun (WGS) entry which is preliminary data.</text>
</comment>
<evidence type="ECO:0000313" key="3">
    <source>
        <dbReference type="Proteomes" id="UP001193035"/>
    </source>
</evidence>
<evidence type="ECO:0000256" key="1">
    <source>
        <dbReference type="SAM" id="MobiDB-lite"/>
    </source>
</evidence>
<dbReference type="EMBL" id="VCPD01000006">
    <property type="protein sequence ID" value="TMV05674.1"/>
    <property type="molecule type" value="Genomic_DNA"/>
</dbReference>
<organism evidence="2 3">
    <name type="scientific">Ruegeria sediminis</name>
    <dbReference type="NCBI Taxonomy" id="2583820"/>
    <lineage>
        <taxon>Bacteria</taxon>
        <taxon>Pseudomonadati</taxon>
        <taxon>Pseudomonadota</taxon>
        <taxon>Alphaproteobacteria</taxon>
        <taxon>Rhodobacterales</taxon>
        <taxon>Roseobacteraceae</taxon>
        <taxon>Ruegeria</taxon>
    </lineage>
</organism>
<name>A0ABY2WUH2_9RHOB</name>
<evidence type="ECO:0008006" key="4">
    <source>
        <dbReference type="Google" id="ProtNLM"/>
    </source>
</evidence>
<keyword evidence="3" id="KW-1185">Reference proteome</keyword>
<sequence length="234" mass="26277">MRVDKQAAPVARPTHKRGQMKKAHNISLKKSPGIIKLESRLETSTAIALSLDRRVKSFRPQPMTIEMNTGRFFRSKEHLDSSFEGLRCKPRPYTPDFEATLETGTVLIESKHSWLIEKSPEILGYPSILQRFGVRLVLVDEAYFPEVFSQNIRLLHPYQSLRLSNAEKTRIISASASAATIGDLIEKQKIPQKLVLTAVANGFLHADLHTRRLACSTCISTQASSNSSLERLPL</sequence>
<dbReference type="Proteomes" id="UP001193035">
    <property type="component" value="Unassembled WGS sequence"/>
</dbReference>
<proteinExistence type="predicted"/>